<dbReference type="AlphaFoldDB" id="A0AAD9J145"/>
<organism evidence="1 2">
    <name type="scientific">Paralvinella palmiformis</name>
    <dbReference type="NCBI Taxonomy" id="53620"/>
    <lineage>
        <taxon>Eukaryota</taxon>
        <taxon>Metazoa</taxon>
        <taxon>Spiralia</taxon>
        <taxon>Lophotrochozoa</taxon>
        <taxon>Annelida</taxon>
        <taxon>Polychaeta</taxon>
        <taxon>Sedentaria</taxon>
        <taxon>Canalipalpata</taxon>
        <taxon>Terebellida</taxon>
        <taxon>Terebelliformia</taxon>
        <taxon>Alvinellidae</taxon>
        <taxon>Paralvinella</taxon>
    </lineage>
</organism>
<reference evidence="1" key="1">
    <citation type="journal article" date="2023" name="Mol. Biol. Evol.">
        <title>Third-Generation Sequencing Reveals the Adaptive Role of the Epigenome in Three Deep-Sea Polychaetes.</title>
        <authorList>
            <person name="Perez M."/>
            <person name="Aroh O."/>
            <person name="Sun Y."/>
            <person name="Lan Y."/>
            <person name="Juniper S.K."/>
            <person name="Young C.R."/>
            <person name="Angers B."/>
            <person name="Qian P.Y."/>
        </authorList>
    </citation>
    <scope>NUCLEOTIDE SEQUENCE</scope>
    <source>
        <strain evidence="1">P08H-3</strain>
    </source>
</reference>
<sequence length="110" mass="12638">MVESFLTNSCYCQQIIQEHEKDFSFDSLVVAKVMDYSLCTNGKDFDPLFLLSTGVRAMDHHWQVHAIPGWASCQNLEKIVNKQFQDVISLGHLTAYMQDVSKWLLPSLQK</sequence>
<evidence type="ECO:0000313" key="1">
    <source>
        <dbReference type="EMBL" id="KAK2144363.1"/>
    </source>
</evidence>
<comment type="caution">
    <text evidence="1">The sequence shown here is derived from an EMBL/GenBank/DDBJ whole genome shotgun (WGS) entry which is preliminary data.</text>
</comment>
<evidence type="ECO:0000313" key="2">
    <source>
        <dbReference type="Proteomes" id="UP001208570"/>
    </source>
</evidence>
<protein>
    <submittedName>
        <fullName evidence="1">Uncharacterized protein</fullName>
    </submittedName>
</protein>
<proteinExistence type="predicted"/>
<dbReference type="Proteomes" id="UP001208570">
    <property type="component" value="Unassembled WGS sequence"/>
</dbReference>
<keyword evidence="2" id="KW-1185">Reference proteome</keyword>
<accession>A0AAD9J145</accession>
<dbReference type="EMBL" id="JAODUP010000765">
    <property type="protein sequence ID" value="KAK2144363.1"/>
    <property type="molecule type" value="Genomic_DNA"/>
</dbReference>
<name>A0AAD9J145_9ANNE</name>
<gene>
    <name evidence="1" type="ORF">LSH36_765g01032</name>
</gene>